<evidence type="ECO:0000313" key="10">
    <source>
        <dbReference type="EMBL" id="EEP28996.1"/>
    </source>
</evidence>
<feature type="region of interest" description="Disordered" evidence="8">
    <location>
        <begin position="239"/>
        <end position="266"/>
    </location>
</feature>
<evidence type="ECO:0000256" key="4">
    <source>
        <dbReference type="ARBA" id="ARBA00022475"/>
    </source>
</evidence>
<dbReference type="GO" id="GO:1903785">
    <property type="term" value="P:L-valine transmembrane transport"/>
    <property type="evidence" value="ECO:0007669"/>
    <property type="project" value="TreeGrafter"/>
</dbReference>
<keyword evidence="4" id="KW-1003">Cell membrane</keyword>
<dbReference type="Proteomes" id="UP000003494">
    <property type="component" value="Unassembled WGS sequence"/>
</dbReference>
<evidence type="ECO:0000256" key="6">
    <source>
        <dbReference type="ARBA" id="ARBA00022989"/>
    </source>
</evidence>
<name>C4G8P9_9FIRM</name>
<dbReference type="RefSeq" id="WP_006905384.1">
    <property type="nucleotide sequence ID" value="NZ_GG665866.1"/>
</dbReference>
<dbReference type="EMBL" id="ACIP02000001">
    <property type="protein sequence ID" value="EEP28996.1"/>
    <property type="molecule type" value="Genomic_DNA"/>
</dbReference>
<evidence type="ECO:0000313" key="11">
    <source>
        <dbReference type="Proteomes" id="UP000003494"/>
    </source>
</evidence>
<dbReference type="GO" id="GO:0005886">
    <property type="term" value="C:plasma membrane"/>
    <property type="evidence" value="ECO:0007669"/>
    <property type="project" value="UniProtKB-SubCell"/>
</dbReference>
<feature type="transmembrane region" description="Helical" evidence="9">
    <location>
        <begin position="213"/>
        <end position="231"/>
    </location>
</feature>
<keyword evidence="11" id="KW-1185">Reference proteome</keyword>
<feature type="transmembrane region" description="Helical" evidence="9">
    <location>
        <begin position="174"/>
        <end position="193"/>
    </location>
</feature>
<comment type="similarity">
    <text evidence="2">Belongs to the AzlC family.</text>
</comment>
<dbReference type="HOGENOM" id="CLU_065777_3_2_9"/>
<dbReference type="AlphaFoldDB" id="C4G8P9"/>
<comment type="caution">
    <text evidence="10">The sequence shown here is derived from an EMBL/GenBank/DDBJ whole genome shotgun (WGS) entry which is preliminary data.</text>
</comment>
<dbReference type="eggNOG" id="COG1296">
    <property type="taxonomic scope" value="Bacteria"/>
</dbReference>
<sequence>MGMRDGIPIALGYFAVSFAFGMTAVADGMRGMDAVIISATNVTSAGQFAGLGIILGDGSYLEILLSQLVINLRYMLMSFSLAQRMEPDAPLYKRLLMSFGVTDEIFGISITRPGYVRPDFHLGAMAVAIPGWVLGTATGAVMGKLLPAMILSALSVAIYGMFLAIIIPPMEKDHSLLGLVLAAMSLSAALAYGPELLEGALGLVSGLLPRLSSGTSVIIVTVFAAALFAWIRPLPQEEADADAAEEDREKVPADSTGNGGEKGRKK</sequence>
<keyword evidence="3" id="KW-0813">Transport</keyword>
<feature type="transmembrane region" description="Helical" evidence="9">
    <location>
        <begin position="122"/>
        <end position="142"/>
    </location>
</feature>
<organism evidence="10 11">
    <name type="scientific">Shuttleworthella satelles DSM 14600</name>
    <dbReference type="NCBI Taxonomy" id="626523"/>
    <lineage>
        <taxon>Bacteria</taxon>
        <taxon>Bacillati</taxon>
        <taxon>Bacillota</taxon>
        <taxon>Clostridia</taxon>
        <taxon>Lachnospirales</taxon>
        <taxon>Lachnospiraceae</taxon>
        <taxon>Shuttleworthella</taxon>
    </lineage>
</organism>
<comment type="subcellular location">
    <subcellularLocation>
        <location evidence="1">Cell membrane</location>
        <topology evidence="1">Multi-pass membrane protein</topology>
    </subcellularLocation>
</comment>
<gene>
    <name evidence="10" type="ORF">GCWU000342_00346</name>
</gene>
<dbReference type="InterPro" id="IPR011606">
    <property type="entry name" value="Brnchd-chn_aa_trnsp_permease"/>
</dbReference>
<proteinExistence type="inferred from homology"/>
<keyword evidence="7 9" id="KW-0472">Membrane</keyword>
<dbReference type="Pfam" id="PF03591">
    <property type="entry name" value="AzlC"/>
    <property type="match status" value="1"/>
</dbReference>
<evidence type="ECO:0000256" key="2">
    <source>
        <dbReference type="ARBA" id="ARBA00010735"/>
    </source>
</evidence>
<dbReference type="PANTHER" id="PTHR34979:SF1">
    <property type="entry name" value="INNER MEMBRANE PROTEIN YGAZ"/>
    <property type="match status" value="1"/>
</dbReference>
<feature type="transmembrane region" description="Helical" evidence="9">
    <location>
        <begin position="148"/>
        <end position="167"/>
    </location>
</feature>
<dbReference type="PANTHER" id="PTHR34979">
    <property type="entry name" value="INNER MEMBRANE PROTEIN YGAZ"/>
    <property type="match status" value="1"/>
</dbReference>
<dbReference type="STRING" id="626523.GCWU000342_00346"/>
<reference evidence="10" key="1">
    <citation type="submission" date="2009-04" db="EMBL/GenBank/DDBJ databases">
        <authorList>
            <person name="Weinstock G."/>
            <person name="Sodergren E."/>
            <person name="Clifton S."/>
            <person name="Fulton L."/>
            <person name="Fulton B."/>
            <person name="Courtney L."/>
            <person name="Fronick C."/>
            <person name="Harrison M."/>
            <person name="Strong C."/>
            <person name="Farmer C."/>
            <person name="Delahaunty K."/>
            <person name="Markovic C."/>
            <person name="Hall O."/>
            <person name="Minx P."/>
            <person name="Tomlinson C."/>
            <person name="Mitreva M."/>
            <person name="Nelson J."/>
            <person name="Hou S."/>
            <person name="Wollam A."/>
            <person name="Pepin K.H."/>
            <person name="Johnson M."/>
            <person name="Bhonagiri V."/>
            <person name="Nash W.E."/>
            <person name="Warren W."/>
            <person name="Chinwalla A."/>
            <person name="Mardis E.R."/>
            <person name="Wilson R.K."/>
        </authorList>
    </citation>
    <scope>NUCLEOTIDE SEQUENCE [LARGE SCALE GENOMIC DNA]</scope>
    <source>
        <strain evidence="10">DSM 14600</strain>
    </source>
</reference>
<evidence type="ECO:0000256" key="5">
    <source>
        <dbReference type="ARBA" id="ARBA00022692"/>
    </source>
</evidence>
<protein>
    <submittedName>
        <fullName evidence="10">AzlC protein</fullName>
    </submittedName>
</protein>
<evidence type="ECO:0000256" key="7">
    <source>
        <dbReference type="ARBA" id="ARBA00023136"/>
    </source>
</evidence>
<evidence type="ECO:0000256" key="8">
    <source>
        <dbReference type="SAM" id="MobiDB-lite"/>
    </source>
</evidence>
<evidence type="ECO:0000256" key="1">
    <source>
        <dbReference type="ARBA" id="ARBA00004651"/>
    </source>
</evidence>
<keyword evidence="6 9" id="KW-1133">Transmembrane helix</keyword>
<evidence type="ECO:0000256" key="3">
    <source>
        <dbReference type="ARBA" id="ARBA00022448"/>
    </source>
</evidence>
<keyword evidence="5 9" id="KW-0812">Transmembrane</keyword>
<feature type="transmembrane region" description="Helical" evidence="9">
    <location>
        <begin position="6"/>
        <end position="27"/>
    </location>
</feature>
<accession>C4G8P9</accession>
<evidence type="ECO:0000256" key="9">
    <source>
        <dbReference type="SAM" id="Phobius"/>
    </source>
</evidence>